<dbReference type="InterPro" id="IPR041588">
    <property type="entry name" value="Integrase_H2C2"/>
</dbReference>
<dbReference type="Pfam" id="PF17921">
    <property type="entry name" value="Integrase_H2C2"/>
    <property type="match status" value="1"/>
</dbReference>
<dbReference type="Proteomes" id="UP000249363">
    <property type="component" value="Unassembled WGS sequence"/>
</dbReference>
<protein>
    <recommendedName>
        <fullName evidence="1">Integrase zinc-binding domain-containing protein</fullName>
    </recommendedName>
</protein>
<name>A0A364LA09_TALAM</name>
<evidence type="ECO:0000259" key="1">
    <source>
        <dbReference type="Pfam" id="PF17921"/>
    </source>
</evidence>
<feature type="domain" description="Integrase zinc-binding" evidence="1">
    <location>
        <begin position="93"/>
        <end position="144"/>
    </location>
</feature>
<dbReference type="GeneID" id="63797881"/>
<sequence length="181" mass="20667">MSSLSGPHATFSTETKVSFFQYIRDSPNNRRVSQEERDNIIQWLTNPHKRPSSQSEFSRRNYVRKTFIWGDGSQHLLAAPKTNGAQKRIVVTEDKIADVVEHVHENNGHAGWDYTWRDVSISYYGILRSDVINLLKQCQICAHNPSKRPKESITATPDTRSADSEFIDFLDQSEPPFDASA</sequence>
<proteinExistence type="predicted"/>
<dbReference type="AlphaFoldDB" id="A0A364LA09"/>
<gene>
    <name evidence="2" type="ORF">BHQ10_008667</name>
</gene>
<dbReference type="Gene3D" id="1.10.340.70">
    <property type="match status" value="1"/>
</dbReference>
<organism evidence="2 3">
    <name type="scientific">Talaromyces amestolkiae</name>
    <dbReference type="NCBI Taxonomy" id="1196081"/>
    <lineage>
        <taxon>Eukaryota</taxon>
        <taxon>Fungi</taxon>
        <taxon>Dikarya</taxon>
        <taxon>Ascomycota</taxon>
        <taxon>Pezizomycotina</taxon>
        <taxon>Eurotiomycetes</taxon>
        <taxon>Eurotiomycetidae</taxon>
        <taxon>Eurotiales</taxon>
        <taxon>Trichocomaceae</taxon>
        <taxon>Talaromyces</taxon>
        <taxon>Talaromyces sect. Talaromyces</taxon>
    </lineage>
</organism>
<dbReference type="STRING" id="1196081.A0A364LA09"/>
<dbReference type="OrthoDB" id="4955652at2759"/>
<reference evidence="2 3" key="1">
    <citation type="journal article" date="2017" name="Biotechnol. Biofuels">
        <title>Differential beta-glucosidase expression as a function of carbon source availability in Talaromyces amestolkiae: a genomic and proteomic approach.</title>
        <authorList>
            <person name="de Eugenio L.I."/>
            <person name="Mendez-Liter J.A."/>
            <person name="Nieto-Dominguez M."/>
            <person name="Alonso L."/>
            <person name="Gil-Munoz J."/>
            <person name="Barriuso J."/>
            <person name="Prieto A."/>
            <person name="Martinez M.J."/>
        </authorList>
    </citation>
    <scope>NUCLEOTIDE SEQUENCE [LARGE SCALE GENOMIC DNA]</scope>
    <source>
        <strain evidence="2 3">CIB</strain>
    </source>
</reference>
<accession>A0A364LA09</accession>
<evidence type="ECO:0000313" key="3">
    <source>
        <dbReference type="Proteomes" id="UP000249363"/>
    </source>
</evidence>
<dbReference type="EMBL" id="MIKG01000020">
    <property type="protein sequence ID" value="RAO72655.1"/>
    <property type="molecule type" value="Genomic_DNA"/>
</dbReference>
<keyword evidence="3" id="KW-1185">Reference proteome</keyword>
<comment type="caution">
    <text evidence="2">The sequence shown here is derived from an EMBL/GenBank/DDBJ whole genome shotgun (WGS) entry which is preliminary data.</text>
</comment>
<evidence type="ECO:0000313" key="2">
    <source>
        <dbReference type="EMBL" id="RAO72655.1"/>
    </source>
</evidence>
<dbReference type="RefSeq" id="XP_040737169.1">
    <property type="nucleotide sequence ID" value="XM_040881497.1"/>
</dbReference>